<proteinExistence type="predicted"/>
<name>A0A1B8HR60_9GAMM</name>
<evidence type="ECO:0000256" key="1">
    <source>
        <dbReference type="SAM" id="MobiDB-lite"/>
    </source>
</evidence>
<comment type="caution">
    <text evidence="2">The sequence shown here is derived from an EMBL/GenBank/DDBJ whole genome shotgun (WGS) entry which is preliminary data.</text>
</comment>
<reference evidence="2 3" key="1">
    <citation type="submission" date="2016-06" db="EMBL/GenBank/DDBJ databases">
        <authorList>
            <person name="Kjaerup R.B."/>
            <person name="Dalgaard T.S."/>
            <person name="Juul-Madsen H.R."/>
        </authorList>
    </citation>
    <scope>NUCLEOTIDE SEQUENCE [LARGE SCALE GENOMIC DNA]</scope>
    <source>
        <strain evidence="2 3">GCSL-Mp3</strain>
    </source>
</reference>
<feature type="region of interest" description="Disordered" evidence="1">
    <location>
        <begin position="227"/>
        <end position="251"/>
    </location>
</feature>
<evidence type="ECO:0000313" key="2">
    <source>
        <dbReference type="EMBL" id="OBU11760.1"/>
    </source>
</evidence>
<dbReference type="EMBL" id="LZEX01000001">
    <property type="protein sequence ID" value="OBU11760.1"/>
    <property type="molecule type" value="Genomic_DNA"/>
</dbReference>
<dbReference type="AlphaFoldDB" id="A0A1B8HR60"/>
<protein>
    <submittedName>
        <fullName evidence="2">Uncharacterized protein</fullName>
    </submittedName>
</protein>
<organism evidence="2 3">
    <name type="scientific">Morganella psychrotolerans</name>
    <dbReference type="NCBI Taxonomy" id="368603"/>
    <lineage>
        <taxon>Bacteria</taxon>
        <taxon>Pseudomonadati</taxon>
        <taxon>Pseudomonadota</taxon>
        <taxon>Gammaproteobacteria</taxon>
        <taxon>Enterobacterales</taxon>
        <taxon>Morganellaceae</taxon>
        <taxon>Morganella</taxon>
    </lineage>
</organism>
<dbReference type="Proteomes" id="UP000092247">
    <property type="component" value="Unassembled WGS sequence"/>
</dbReference>
<evidence type="ECO:0000313" key="3">
    <source>
        <dbReference type="Proteomes" id="UP000092247"/>
    </source>
</evidence>
<accession>A0A1B8HR60</accession>
<sequence length="251" mass="28156">MNLQNNVITTLLLSSVILSGCSYCTTLSPPVDSRKIHFSATVPDDLESLPLSAMYRSEKCRKTRTKGNGDSYTVPGFNAEKYPLTRVSPGVFSADIPAEGGGSCDWTLSNIKFEVKLKNPQEVDPEIKVNHGFETVFITDNNAPQAFNGGYENHRGDFSKSILLFPLMREFFLGGYKKTFLLVGENDMQTYRLSGSDNIHLTVNYEKNMIIHWVGVKEKKEGNRSVITYPNGEEERESESYPNYKKTGRNA</sequence>
<gene>
    <name evidence="2" type="ORF">AYY17_03405</name>
</gene>